<evidence type="ECO:0000313" key="1">
    <source>
        <dbReference type="EMBL" id="MPC38455.1"/>
    </source>
</evidence>
<dbReference type="EMBL" id="VSRR010004069">
    <property type="protein sequence ID" value="MPC38455.1"/>
    <property type="molecule type" value="Genomic_DNA"/>
</dbReference>
<keyword evidence="2" id="KW-1185">Reference proteome</keyword>
<sequence>MMRFSRGEVVFHKLKIRSKTANVAEVNVEKLREVSRHLGLSSKEESNLVTFLVPSPGRDSKIY</sequence>
<name>A0A5B7EYE1_PORTR</name>
<dbReference type="Proteomes" id="UP000324222">
    <property type="component" value="Unassembled WGS sequence"/>
</dbReference>
<proteinExistence type="predicted"/>
<organism evidence="1 2">
    <name type="scientific">Portunus trituberculatus</name>
    <name type="common">Swimming crab</name>
    <name type="synonym">Neptunus trituberculatus</name>
    <dbReference type="NCBI Taxonomy" id="210409"/>
    <lineage>
        <taxon>Eukaryota</taxon>
        <taxon>Metazoa</taxon>
        <taxon>Ecdysozoa</taxon>
        <taxon>Arthropoda</taxon>
        <taxon>Crustacea</taxon>
        <taxon>Multicrustacea</taxon>
        <taxon>Malacostraca</taxon>
        <taxon>Eumalacostraca</taxon>
        <taxon>Eucarida</taxon>
        <taxon>Decapoda</taxon>
        <taxon>Pleocyemata</taxon>
        <taxon>Brachyura</taxon>
        <taxon>Eubrachyura</taxon>
        <taxon>Portunoidea</taxon>
        <taxon>Portunidae</taxon>
        <taxon>Portuninae</taxon>
        <taxon>Portunus</taxon>
    </lineage>
</organism>
<accession>A0A5B7EYE1</accession>
<gene>
    <name evidence="1" type="ORF">E2C01_031962</name>
</gene>
<evidence type="ECO:0000313" key="2">
    <source>
        <dbReference type="Proteomes" id="UP000324222"/>
    </source>
</evidence>
<comment type="caution">
    <text evidence="1">The sequence shown here is derived from an EMBL/GenBank/DDBJ whole genome shotgun (WGS) entry which is preliminary data.</text>
</comment>
<dbReference type="AlphaFoldDB" id="A0A5B7EYE1"/>
<protein>
    <submittedName>
        <fullName evidence="1">Uncharacterized protein</fullName>
    </submittedName>
</protein>
<reference evidence="1 2" key="1">
    <citation type="submission" date="2019-05" db="EMBL/GenBank/DDBJ databases">
        <title>Another draft genome of Portunus trituberculatus and its Hox gene families provides insights of decapod evolution.</title>
        <authorList>
            <person name="Jeong J.-H."/>
            <person name="Song I."/>
            <person name="Kim S."/>
            <person name="Choi T."/>
            <person name="Kim D."/>
            <person name="Ryu S."/>
            <person name="Kim W."/>
        </authorList>
    </citation>
    <scope>NUCLEOTIDE SEQUENCE [LARGE SCALE GENOMIC DNA]</scope>
    <source>
        <tissue evidence="1">Muscle</tissue>
    </source>
</reference>